<gene>
    <name evidence="2" type="ORF">V6N11_018590</name>
</gene>
<evidence type="ECO:0000313" key="3">
    <source>
        <dbReference type="Proteomes" id="UP001396334"/>
    </source>
</evidence>
<comment type="caution">
    <text evidence="2">The sequence shown here is derived from an EMBL/GenBank/DDBJ whole genome shotgun (WGS) entry which is preliminary data.</text>
</comment>
<evidence type="ECO:0000256" key="1">
    <source>
        <dbReference type="SAM" id="MobiDB-lite"/>
    </source>
</evidence>
<feature type="region of interest" description="Disordered" evidence="1">
    <location>
        <begin position="1"/>
        <end position="93"/>
    </location>
</feature>
<reference evidence="2 3" key="1">
    <citation type="journal article" date="2024" name="G3 (Bethesda)">
        <title>Genome assembly of Hibiscus sabdariffa L. provides insights into metabolisms of medicinal natural products.</title>
        <authorList>
            <person name="Kim T."/>
        </authorList>
    </citation>
    <scope>NUCLEOTIDE SEQUENCE [LARGE SCALE GENOMIC DNA]</scope>
    <source>
        <strain evidence="2">TK-2024</strain>
        <tissue evidence="2">Old leaves</tissue>
    </source>
</reference>
<organism evidence="2 3">
    <name type="scientific">Hibiscus sabdariffa</name>
    <name type="common">roselle</name>
    <dbReference type="NCBI Taxonomy" id="183260"/>
    <lineage>
        <taxon>Eukaryota</taxon>
        <taxon>Viridiplantae</taxon>
        <taxon>Streptophyta</taxon>
        <taxon>Embryophyta</taxon>
        <taxon>Tracheophyta</taxon>
        <taxon>Spermatophyta</taxon>
        <taxon>Magnoliopsida</taxon>
        <taxon>eudicotyledons</taxon>
        <taxon>Gunneridae</taxon>
        <taxon>Pentapetalae</taxon>
        <taxon>rosids</taxon>
        <taxon>malvids</taxon>
        <taxon>Malvales</taxon>
        <taxon>Malvaceae</taxon>
        <taxon>Malvoideae</taxon>
        <taxon>Hibiscus</taxon>
    </lineage>
</organism>
<dbReference type="EMBL" id="JBBPBN010001029">
    <property type="protein sequence ID" value="KAK8480468.1"/>
    <property type="molecule type" value="Genomic_DNA"/>
</dbReference>
<proteinExistence type="predicted"/>
<keyword evidence="3" id="KW-1185">Reference proteome</keyword>
<evidence type="ECO:0000313" key="2">
    <source>
        <dbReference type="EMBL" id="KAK8480468.1"/>
    </source>
</evidence>
<sequence>MPIPRNFEAGTSSSRSSKGRVSTHVLNSKKHTALSLPMMDGPTVGTEPQPPKNRSDNSVDMAHASTAQLRLSARSSPTGNNVSTFNGPLAMIE</sequence>
<name>A0ABR1ZIT0_9ROSI</name>
<accession>A0ABR1ZIT0</accession>
<feature type="compositionally biased region" description="Polar residues" evidence="1">
    <location>
        <begin position="65"/>
        <end position="86"/>
    </location>
</feature>
<dbReference type="Proteomes" id="UP001396334">
    <property type="component" value="Unassembled WGS sequence"/>
</dbReference>
<protein>
    <submittedName>
        <fullName evidence="2">Uncharacterized protein</fullName>
    </submittedName>
</protein>
<feature type="compositionally biased region" description="Low complexity" evidence="1">
    <location>
        <begin position="10"/>
        <end position="23"/>
    </location>
</feature>